<comment type="caution">
    <text evidence="1">The sequence shown here is derived from an EMBL/GenBank/DDBJ whole genome shotgun (WGS) entry which is preliminary data.</text>
</comment>
<accession>A0ACC8XI26</accession>
<gene>
    <name evidence="1" type="ORF">AN640_05195</name>
</gene>
<name>A0ACC8XI26_9FIRM</name>
<protein>
    <submittedName>
        <fullName evidence="1">Uncharacterized protein</fullName>
    </submittedName>
</protein>
<feature type="non-terminal residue" evidence="1">
    <location>
        <position position="1"/>
    </location>
</feature>
<dbReference type="EMBL" id="LJHD01000089">
    <property type="protein sequence ID" value="ONI44882.1"/>
    <property type="molecule type" value="Genomic_DNA"/>
</dbReference>
<organism evidence="1 2">
    <name type="scientific">Candidatus Epulonipiscium fishelsonii</name>
    <dbReference type="NCBI Taxonomy" id="77094"/>
    <lineage>
        <taxon>Bacteria</taxon>
        <taxon>Bacillati</taxon>
        <taxon>Bacillota</taxon>
        <taxon>Clostridia</taxon>
        <taxon>Lachnospirales</taxon>
        <taxon>Lachnospiraceae</taxon>
        <taxon>Candidatus Epulonipiscium</taxon>
    </lineage>
</organism>
<sequence length="367" mass="43458">NWLYNYLLEICIKDYMENNNSLKLLEGRNLRNYATALKKEYPFLKTVYSAPLKECAYRIKRAYIKSFTSSAGFPTFRSWKRKWFSLVFDEPFKGWEVKDDGDIVSISLGKIPNMPLEQGKRNPSVLGKLKSPMILELNEKFKTFSLVKKDNKFYGIFTIEKQLPIVHHPQTKWIAINLETQHFFVSLDYKGDVLKFKEISLVKYWDNQIKSIRLKRDMCKTKYKKCTLNGIKYTVHSPRWNKLNHTINIAKNTKQEQLKTIFFQISLHLYKNYDLVIITDYNSSIKPVGLFRRTLKWVSQKQQKYFIINPHPKESYTDIETAKNIAYEIKNITEYKDDLYSPIKSFNKIIIGEASFNKGINFYSKDE</sequence>
<keyword evidence="2" id="KW-1185">Reference proteome</keyword>
<dbReference type="Proteomes" id="UP000188637">
    <property type="component" value="Unassembled WGS sequence"/>
</dbReference>
<reference evidence="1" key="1">
    <citation type="submission" date="2016-08" db="EMBL/GenBank/DDBJ databases">
        <authorList>
            <person name="Ngugi D.K."/>
            <person name="Miyake S."/>
            <person name="Stingl U."/>
        </authorList>
    </citation>
    <scope>NUCLEOTIDE SEQUENCE</scope>
    <source>
        <strain evidence="1">SCG-D08WGA-EpuloA1</strain>
    </source>
</reference>
<evidence type="ECO:0000313" key="2">
    <source>
        <dbReference type="Proteomes" id="UP000188637"/>
    </source>
</evidence>
<proteinExistence type="predicted"/>
<evidence type="ECO:0000313" key="1">
    <source>
        <dbReference type="EMBL" id="ONI44882.1"/>
    </source>
</evidence>